<gene>
    <name evidence="1" type="ORF">GGU10DRAFT_380745</name>
</gene>
<name>A0AA38NB88_9AGAR</name>
<comment type="caution">
    <text evidence="1">The sequence shown here is derived from an EMBL/GenBank/DDBJ whole genome shotgun (WGS) entry which is preliminary data.</text>
</comment>
<sequence>MPFELKPGFPTPRKWWNIWFIPVTNVSSRNGIQLIQTLCILDVKAVQPERITIEVPEAPDEVPSVGTVAVTQGCTQKGLTVLGSMMELQRSFRQRSLHAIWVSLRSVKKKEVPERRTEPIGRSGRN</sequence>
<evidence type="ECO:0000313" key="1">
    <source>
        <dbReference type="EMBL" id="KAJ3780361.1"/>
    </source>
</evidence>
<proteinExistence type="predicted"/>
<protein>
    <submittedName>
        <fullName evidence="1">Uncharacterized protein</fullName>
    </submittedName>
</protein>
<keyword evidence="2" id="KW-1185">Reference proteome</keyword>
<dbReference type="Proteomes" id="UP001163798">
    <property type="component" value="Unassembled WGS sequence"/>
</dbReference>
<reference evidence="1" key="1">
    <citation type="submission" date="2022-08" db="EMBL/GenBank/DDBJ databases">
        <authorList>
            <consortium name="DOE Joint Genome Institute"/>
            <person name="Min B."/>
            <person name="Riley R."/>
            <person name="Sierra-Patev S."/>
            <person name="Naranjo-Ortiz M."/>
            <person name="Looney B."/>
            <person name="Konkel Z."/>
            <person name="Slot J.C."/>
            <person name="Sakamoto Y."/>
            <person name="Steenwyk J.L."/>
            <person name="Rokas A."/>
            <person name="Carro J."/>
            <person name="Camarero S."/>
            <person name="Ferreira P."/>
            <person name="Molpeceres G."/>
            <person name="Ruiz-Duenas F.J."/>
            <person name="Serrano A."/>
            <person name="Henrissat B."/>
            <person name="Drula E."/>
            <person name="Hughes K.W."/>
            <person name="Mata J.L."/>
            <person name="Ishikawa N.K."/>
            <person name="Vargas-Isla R."/>
            <person name="Ushijima S."/>
            <person name="Smith C.A."/>
            <person name="Ahrendt S."/>
            <person name="Andreopoulos W."/>
            <person name="He G."/>
            <person name="Labutti K."/>
            <person name="Lipzen A."/>
            <person name="Ng V."/>
            <person name="Sandor L."/>
            <person name="Barry K."/>
            <person name="Martinez A.T."/>
            <person name="Xiao Y."/>
            <person name="Gibbons J.G."/>
            <person name="Terashima K."/>
            <person name="Hibbett D.S."/>
            <person name="Grigoriev I.V."/>
        </authorList>
    </citation>
    <scope>NUCLEOTIDE SEQUENCE</scope>
    <source>
        <strain evidence="1">TFB10291</strain>
    </source>
</reference>
<dbReference type="AlphaFoldDB" id="A0AA38NB88"/>
<organism evidence="1 2">
    <name type="scientific">Lentinula aff. detonsa</name>
    <dbReference type="NCBI Taxonomy" id="2804958"/>
    <lineage>
        <taxon>Eukaryota</taxon>
        <taxon>Fungi</taxon>
        <taxon>Dikarya</taxon>
        <taxon>Basidiomycota</taxon>
        <taxon>Agaricomycotina</taxon>
        <taxon>Agaricomycetes</taxon>
        <taxon>Agaricomycetidae</taxon>
        <taxon>Agaricales</taxon>
        <taxon>Marasmiineae</taxon>
        <taxon>Omphalotaceae</taxon>
        <taxon>Lentinula</taxon>
    </lineage>
</organism>
<dbReference type="EMBL" id="MU793772">
    <property type="protein sequence ID" value="KAJ3780361.1"/>
    <property type="molecule type" value="Genomic_DNA"/>
</dbReference>
<evidence type="ECO:0000313" key="2">
    <source>
        <dbReference type="Proteomes" id="UP001163798"/>
    </source>
</evidence>
<accession>A0AA38NB88</accession>